<accession>A0A162FA85</accession>
<keyword evidence="2" id="KW-1185">Reference proteome</keyword>
<dbReference type="Proteomes" id="UP000077245">
    <property type="component" value="Unassembled WGS sequence"/>
</dbReference>
<dbReference type="EMBL" id="LWMV01000222">
    <property type="protein sequence ID" value="KZX10145.1"/>
    <property type="molecule type" value="Genomic_DNA"/>
</dbReference>
<protein>
    <submittedName>
        <fullName evidence="1">Uncharacterized protein</fullName>
    </submittedName>
</protein>
<evidence type="ECO:0000313" key="2">
    <source>
        <dbReference type="Proteomes" id="UP000077245"/>
    </source>
</evidence>
<gene>
    <name evidence="1" type="ORF">MBCUR_18800</name>
</gene>
<sequence>METKDRLRTTLNLDRDIINSIKIIAANKNSTQTEIITEYLKKGLELEDEKNKIPENLIANKNTYNPDPERRMKFAGIIKTKKPVNLTKTLEEVRKMEY</sequence>
<comment type="caution">
    <text evidence="1">The sequence shown here is derived from an EMBL/GenBank/DDBJ whole genome shotgun (WGS) entry which is preliminary data.</text>
</comment>
<dbReference type="PATRIC" id="fig|49547.3.peg.1986"/>
<dbReference type="Pfam" id="PF19891">
    <property type="entry name" value="DUF6364"/>
    <property type="match status" value="1"/>
</dbReference>
<dbReference type="OrthoDB" id="76757at2157"/>
<organism evidence="1 2">
    <name type="scientific">Methanobrevibacter curvatus</name>
    <dbReference type="NCBI Taxonomy" id="49547"/>
    <lineage>
        <taxon>Archaea</taxon>
        <taxon>Methanobacteriati</taxon>
        <taxon>Methanobacteriota</taxon>
        <taxon>Methanomada group</taxon>
        <taxon>Methanobacteria</taxon>
        <taxon>Methanobacteriales</taxon>
        <taxon>Methanobacteriaceae</taxon>
        <taxon>Methanobrevibacter</taxon>
    </lineage>
</organism>
<reference evidence="1 2" key="1">
    <citation type="submission" date="2016-04" db="EMBL/GenBank/DDBJ databases">
        <title>Genome sequence of Methanobrevibacter curvatus DSM 11111.</title>
        <authorList>
            <person name="Poehlein A."/>
            <person name="Seedorf H."/>
            <person name="Daniel R."/>
        </authorList>
    </citation>
    <scope>NUCLEOTIDE SEQUENCE [LARGE SCALE GENOMIC DNA]</scope>
    <source>
        <strain evidence="1 2">DSM 11111</strain>
    </source>
</reference>
<name>A0A162FA85_9EURY</name>
<dbReference type="STRING" id="49547.MBCUR_18800"/>
<dbReference type="RefSeq" id="WP_067092644.1">
    <property type="nucleotide sequence ID" value="NZ_LWMV01000222.1"/>
</dbReference>
<dbReference type="InterPro" id="IPR045944">
    <property type="entry name" value="DUF6364"/>
</dbReference>
<dbReference type="AlphaFoldDB" id="A0A162FA85"/>
<evidence type="ECO:0000313" key="1">
    <source>
        <dbReference type="EMBL" id="KZX10145.1"/>
    </source>
</evidence>
<proteinExistence type="predicted"/>